<dbReference type="GeneID" id="8105696"/>
<dbReference type="InParanoid" id="B8MAH3"/>
<evidence type="ECO:0000313" key="4">
    <source>
        <dbReference type="Proteomes" id="UP000001745"/>
    </source>
</evidence>
<dbReference type="InterPro" id="IPR009799">
    <property type="entry name" value="EthD_dom"/>
</dbReference>
<dbReference type="STRING" id="441959.B8MAH3"/>
<dbReference type="InterPro" id="IPR011008">
    <property type="entry name" value="Dimeric_a/b-barrel"/>
</dbReference>
<dbReference type="PhylomeDB" id="B8MAH3"/>
<evidence type="ECO:0000313" key="3">
    <source>
        <dbReference type="EMBL" id="EED17397.1"/>
    </source>
</evidence>
<dbReference type="GO" id="GO:0016491">
    <property type="term" value="F:oxidoreductase activity"/>
    <property type="evidence" value="ECO:0007669"/>
    <property type="project" value="InterPro"/>
</dbReference>
<dbReference type="RefSeq" id="XP_002481389.1">
    <property type="nucleotide sequence ID" value="XM_002481344.1"/>
</dbReference>
<dbReference type="Gene3D" id="3.30.70.100">
    <property type="match status" value="1"/>
</dbReference>
<dbReference type="Pfam" id="PF07110">
    <property type="entry name" value="EthD"/>
    <property type="match status" value="1"/>
</dbReference>
<evidence type="ECO:0000256" key="1">
    <source>
        <dbReference type="ARBA" id="ARBA00005986"/>
    </source>
</evidence>
<comment type="similarity">
    <text evidence="1">Belongs to the tpcK family.</text>
</comment>
<dbReference type="AlphaFoldDB" id="B8MAH3"/>
<name>B8MAH3_TALSN</name>
<reference evidence="4" key="1">
    <citation type="journal article" date="2015" name="Genome Announc.">
        <title>Genome sequence of the AIDS-associated pathogen Penicillium marneffei (ATCC18224) and its near taxonomic relative Talaromyces stipitatus (ATCC10500).</title>
        <authorList>
            <person name="Nierman W.C."/>
            <person name="Fedorova-Abrams N.D."/>
            <person name="Andrianopoulos A."/>
        </authorList>
    </citation>
    <scope>NUCLEOTIDE SEQUENCE [LARGE SCALE GENOMIC DNA]</scope>
    <source>
        <strain evidence="4">ATCC 10500 / CBS 375.48 / QM 6759 / NRRL 1006</strain>
    </source>
</reference>
<accession>B8MAH3</accession>
<dbReference type="OMA" id="YTVTHYR"/>
<dbReference type="HOGENOM" id="CLU_115019_0_3_1"/>
<dbReference type="Proteomes" id="UP000001745">
    <property type="component" value="Unassembled WGS sequence"/>
</dbReference>
<dbReference type="VEuPathDB" id="FungiDB:TSTA_112300"/>
<dbReference type="OrthoDB" id="3183782at2759"/>
<dbReference type="EMBL" id="EQ962655">
    <property type="protein sequence ID" value="EED17397.1"/>
    <property type="molecule type" value="Genomic_DNA"/>
</dbReference>
<feature type="domain" description="EthD" evidence="2">
    <location>
        <begin position="19"/>
        <end position="57"/>
    </location>
</feature>
<sequence>MAELREGQRLKYTVTHYRQPHFTHEEFMKWMVKEHLPLATPVFKKHGVISYTLFDTPSSLNEPLKEYLMPDQQAMANMLADPEWHASVKDQEKFVDTSKALLSVGYAIPYLTESGEVLNLPNAAVN</sequence>
<gene>
    <name evidence="3" type="ORF">TSTA_112300</name>
</gene>
<dbReference type="SUPFAM" id="SSF54909">
    <property type="entry name" value="Dimeric alpha+beta barrel"/>
    <property type="match status" value="1"/>
</dbReference>
<evidence type="ECO:0000259" key="2">
    <source>
        <dbReference type="Pfam" id="PF07110"/>
    </source>
</evidence>
<protein>
    <recommendedName>
        <fullName evidence="2">EthD domain-containing protein</fullName>
    </recommendedName>
</protein>
<organism evidence="3 4">
    <name type="scientific">Talaromyces stipitatus (strain ATCC 10500 / CBS 375.48 / QM 6759 / NRRL 1006)</name>
    <name type="common">Penicillium stipitatum</name>
    <dbReference type="NCBI Taxonomy" id="441959"/>
    <lineage>
        <taxon>Eukaryota</taxon>
        <taxon>Fungi</taxon>
        <taxon>Dikarya</taxon>
        <taxon>Ascomycota</taxon>
        <taxon>Pezizomycotina</taxon>
        <taxon>Eurotiomycetes</taxon>
        <taxon>Eurotiomycetidae</taxon>
        <taxon>Eurotiales</taxon>
        <taxon>Trichocomaceae</taxon>
        <taxon>Talaromyces</taxon>
        <taxon>Talaromyces sect. Talaromyces</taxon>
    </lineage>
</organism>
<proteinExistence type="inferred from homology"/>
<keyword evidence="4" id="KW-1185">Reference proteome</keyword>
<dbReference type="eggNOG" id="ENOG502SNGW">
    <property type="taxonomic scope" value="Eukaryota"/>
</dbReference>